<evidence type="ECO:0000313" key="3">
    <source>
        <dbReference type="Proteomes" id="UP000199086"/>
    </source>
</evidence>
<feature type="compositionally biased region" description="Basic and acidic residues" evidence="1">
    <location>
        <begin position="227"/>
        <end position="236"/>
    </location>
</feature>
<sequence>MGPLPAAVATPLSSARAAVLAQLAEADGQPLRAQQIANALGQHVNTTREHLEGLVADHLAEATTEAPRGRGRPATLYRCMPGGPMWPIGRQYAALADVLVEQVLESVDDPQAAAFRAGERWGRKLLADAPADLSAQQVVDRQLAEVGFAPEHTGDGEWRLVRCPLLTAARLHPDVVCNVHRGVVASLLDGLGEPSEVSIFPFSEPGACRISARPTSSRPTSSTTPAETEKDERAAS</sequence>
<keyword evidence="3" id="KW-1185">Reference proteome</keyword>
<feature type="compositionally biased region" description="Low complexity" evidence="1">
    <location>
        <begin position="211"/>
        <end position="226"/>
    </location>
</feature>
<dbReference type="STRING" id="1577474.GA0111570_105268"/>
<dbReference type="InterPro" id="IPR036390">
    <property type="entry name" value="WH_DNA-bd_sf"/>
</dbReference>
<proteinExistence type="predicted"/>
<dbReference type="Gene3D" id="1.10.10.10">
    <property type="entry name" value="Winged helix-like DNA-binding domain superfamily/Winged helix DNA-binding domain"/>
    <property type="match status" value="1"/>
</dbReference>
<organism evidence="2 3">
    <name type="scientific">Raineyella antarctica</name>
    <dbReference type="NCBI Taxonomy" id="1577474"/>
    <lineage>
        <taxon>Bacteria</taxon>
        <taxon>Bacillati</taxon>
        <taxon>Actinomycetota</taxon>
        <taxon>Actinomycetes</taxon>
        <taxon>Propionibacteriales</taxon>
        <taxon>Propionibacteriaceae</taxon>
        <taxon>Raineyella</taxon>
    </lineage>
</organism>
<reference evidence="2 3" key="1">
    <citation type="submission" date="2016-06" db="EMBL/GenBank/DDBJ databases">
        <authorList>
            <person name="Olsen C.W."/>
            <person name="Carey S."/>
            <person name="Hinshaw L."/>
            <person name="Karasin A.I."/>
        </authorList>
    </citation>
    <scope>NUCLEOTIDE SEQUENCE [LARGE SCALE GENOMIC DNA]</scope>
    <source>
        <strain evidence="2 3">LZ-22</strain>
    </source>
</reference>
<dbReference type="Proteomes" id="UP000199086">
    <property type="component" value="Unassembled WGS sequence"/>
</dbReference>
<dbReference type="AlphaFoldDB" id="A0A1G6GY52"/>
<accession>A0A1G6GY52</accession>
<feature type="region of interest" description="Disordered" evidence="1">
    <location>
        <begin position="206"/>
        <end position="236"/>
    </location>
</feature>
<evidence type="ECO:0000256" key="1">
    <source>
        <dbReference type="SAM" id="MobiDB-lite"/>
    </source>
</evidence>
<gene>
    <name evidence="2" type="ORF">GA0111570_105268</name>
</gene>
<dbReference type="EMBL" id="FMYF01000005">
    <property type="protein sequence ID" value="SDB86881.1"/>
    <property type="molecule type" value="Genomic_DNA"/>
</dbReference>
<evidence type="ECO:0000313" key="2">
    <source>
        <dbReference type="EMBL" id="SDB86881.1"/>
    </source>
</evidence>
<dbReference type="SUPFAM" id="SSF46785">
    <property type="entry name" value="Winged helix' DNA-binding domain"/>
    <property type="match status" value="1"/>
</dbReference>
<protein>
    <submittedName>
        <fullName evidence="2">Predicted transcriptional regulator, ArsR family</fullName>
    </submittedName>
</protein>
<dbReference type="InterPro" id="IPR036388">
    <property type="entry name" value="WH-like_DNA-bd_sf"/>
</dbReference>
<name>A0A1G6GY52_9ACTN</name>